<sequence>MWSLFRLNNKFVLISASVKQVDGVWAACHGRQSRLAPSPTSLERAYPMRQRLPDYYVRYPARRARSNHPRTYQSPKRPTGAPCAPGLPAADTGTGTAAGTTAAG</sequence>
<name>W1YNK5_9ZZZZ</name>
<proteinExistence type="predicted"/>
<reference evidence="2" key="1">
    <citation type="submission" date="2013-12" db="EMBL/GenBank/DDBJ databases">
        <title>A Varibaculum cambriense genome reconstructed from a premature infant gut community with otherwise low bacterial novelty that shifts toward anaerobic metabolism during the third week of life.</title>
        <authorList>
            <person name="Brown C.T."/>
            <person name="Sharon I."/>
            <person name="Thomas B.C."/>
            <person name="Castelle C.J."/>
            <person name="Morowitz M.J."/>
            <person name="Banfield J.F."/>
        </authorList>
    </citation>
    <scope>NUCLEOTIDE SEQUENCE</scope>
</reference>
<evidence type="ECO:0000256" key="1">
    <source>
        <dbReference type="SAM" id="MobiDB-lite"/>
    </source>
</evidence>
<comment type="caution">
    <text evidence="2">The sequence shown here is derived from an EMBL/GenBank/DDBJ whole genome shotgun (WGS) entry which is preliminary data.</text>
</comment>
<organism evidence="2">
    <name type="scientific">human gut metagenome</name>
    <dbReference type="NCBI Taxonomy" id="408170"/>
    <lineage>
        <taxon>unclassified sequences</taxon>
        <taxon>metagenomes</taxon>
        <taxon>organismal metagenomes</taxon>
    </lineage>
</organism>
<accession>W1YNK5</accession>
<feature type="compositionally biased region" description="Low complexity" evidence="1">
    <location>
        <begin position="84"/>
        <end position="104"/>
    </location>
</feature>
<gene>
    <name evidence="2" type="ORF">Q604_UNBC03257G0001</name>
</gene>
<feature type="region of interest" description="Disordered" evidence="1">
    <location>
        <begin position="62"/>
        <end position="104"/>
    </location>
</feature>
<dbReference type="AlphaFoldDB" id="W1YNK5"/>
<dbReference type="EMBL" id="AZMM01003257">
    <property type="protein sequence ID" value="ETJ42764.1"/>
    <property type="molecule type" value="Genomic_DNA"/>
</dbReference>
<protein>
    <submittedName>
        <fullName evidence="2">Uncharacterized protein</fullName>
    </submittedName>
</protein>
<feature type="non-terminal residue" evidence="2">
    <location>
        <position position="104"/>
    </location>
</feature>
<evidence type="ECO:0000313" key="2">
    <source>
        <dbReference type="EMBL" id="ETJ42764.1"/>
    </source>
</evidence>